<dbReference type="Gene3D" id="1.10.10.10">
    <property type="entry name" value="Winged helix-like DNA-binding domain superfamily/Winged helix DNA-binding domain"/>
    <property type="match status" value="1"/>
</dbReference>
<proteinExistence type="predicted"/>
<dbReference type="InterPro" id="IPR013196">
    <property type="entry name" value="HTH_11"/>
</dbReference>
<evidence type="ECO:0000313" key="4">
    <source>
        <dbReference type="Proteomes" id="UP000094578"/>
    </source>
</evidence>
<dbReference type="InterPro" id="IPR026881">
    <property type="entry name" value="WYL_dom"/>
</dbReference>
<evidence type="ECO:0000259" key="2">
    <source>
        <dbReference type="Pfam" id="PF13280"/>
    </source>
</evidence>
<sequence>MNKNERLIQQMIYINAKKQFNLSDLIETFEISRSTALRDIASLEELGVPLYSEKGSHGGYRVLSNSLLPPIYFNTNELHSIFFSLQLLKGLVKTPFQYDYQEIKSKLLATLPDKQKEQMTEAEQWIQWVGVDQQQEVPLIVELFASIIARQVIEVDYHRYQQDIRVIQPLRLSIWDGHWYCLSWDLNKQAFRNFRCDYIQKLHITEKQAIDWTAEQIHTLATEQFNVQRPLTFKVKVNAIGIEHFHKKSYSNMSLQQVHPENDLESIEHYIVGTFGESEISFLVEYFLGFGQHIEILSPPLLRTSYQQYVQNILAQYE</sequence>
<comment type="caution">
    <text evidence="3">The sequence shown here is derived from an EMBL/GenBank/DDBJ whole genome shotgun (WGS) entry which is preliminary data.</text>
</comment>
<name>A0A1E3L890_9BACL</name>
<evidence type="ECO:0000259" key="1">
    <source>
        <dbReference type="Pfam" id="PF08279"/>
    </source>
</evidence>
<feature type="domain" description="WYL" evidence="2">
    <location>
        <begin position="142"/>
        <end position="203"/>
    </location>
</feature>
<organism evidence="3 4">
    <name type="scientific">Paenibacillus nuruki</name>
    <dbReference type="NCBI Taxonomy" id="1886670"/>
    <lineage>
        <taxon>Bacteria</taxon>
        <taxon>Bacillati</taxon>
        <taxon>Bacillota</taxon>
        <taxon>Bacilli</taxon>
        <taxon>Bacillales</taxon>
        <taxon>Paenibacillaceae</taxon>
        <taxon>Paenibacillus</taxon>
    </lineage>
</organism>
<dbReference type="PANTHER" id="PTHR34580">
    <property type="match status" value="1"/>
</dbReference>
<dbReference type="PATRIC" id="fig|1886670.3.peg.1213"/>
<dbReference type="RefSeq" id="WP_069326641.1">
    <property type="nucleotide sequence ID" value="NZ_MDER01000031.1"/>
</dbReference>
<evidence type="ECO:0008006" key="5">
    <source>
        <dbReference type="Google" id="ProtNLM"/>
    </source>
</evidence>
<dbReference type="Proteomes" id="UP000094578">
    <property type="component" value="Unassembled WGS sequence"/>
</dbReference>
<dbReference type="EMBL" id="MDER01000031">
    <property type="protein sequence ID" value="ODP29180.1"/>
    <property type="molecule type" value="Genomic_DNA"/>
</dbReference>
<dbReference type="InterPro" id="IPR036390">
    <property type="entry name" value="WH_DNA-bd_sf"/>
</dbReference>
<gene>
    <name evidence="3" type="ORF">PTI45_01189</name>
</gene>
<dbReference type="AlphaFoldDB" id="A0A1E3L890"/>
<keyword evidence="4" id="KW-1185">Reference proteome</keyword>
<dbReference type="InterPro" id="IPR036388">
    <property type="entry name" value="WH-like_DNA-bd_sf"/>
</dbReference>
<accession>A0A1E3L890</accession>
<dbReference type="PANTHER" id="PTHR34580:SF9">
    <property type="entry name" value="SLL5097 PROTEIN"/>
    <property type="match status" value="1"/>
</dbReference>
<dbReference type="PROSITE" id="PS52050">
    <property type="entry name" value="WYL"/>
    <property type="match status" value="1"/>
</dbReference>
<dbReference type="SUPFAM" id="SSF46785">
    <property type="entry name" value="Winged helix' DNA-binding domain"/>
    <property type="match status" value="1"/>
</dbReference>
<feature type="domain" description="Helix-turn-helix type 11" evidence="1">
    <location>
        <begin position="12"/>
        <end position="61"/>
    </location>
</feature>
<protein>
    <recommendedName>
        <fullName evidence="5">HTH-type transcriptional regulator YobV</fullName>
    </recommendedName>
</protein>
<evidence type="ECO:0000313" key="3">
    <source>
        <dbReference type="EMBL" id="ODP29180.1"/>
    </source>
</evidence>
<reference evidence="3 4" key="1">
    <citation type="submission" date="2016-08" db="EMBL/GenBank/DDBJ databases">
        <title>Genome sequencing of Paenibacillus sp. TI45-13ar, isolated from Korean traditional nuruk.</title>
        <authorList>
            <person name="Kim S.-J."/>
        </authorList>
    </citation>
    <scope>NUCLEOTIDE SEQUENCE [LARGE SCALE GENOMIC DNA]</scope>
    <source>
        <strain evidence="3 4">TI45-13ar</strain>
    </source>
</reference>
<dbReference type="InterPro" id="IPR051534">
    <property type="entry name" value="CBASS_pafABC_assoc_protein"/>
</dbReference>
<dbReference type="Pfam" id="PF13280">
    <property type="entry name" value="WYL"/>
    <property type="match status" value="1"/>
</dbReference>
<dbReference type="Pfam" id="PF08279">
    <property type="entry name" value="HTH_11"/>
    <property type="match status" value="1"/>
</dbReference>
<dbReference type="STRING" id="1886670.PTI45_01189"/>